<dbReference type="AlphaFoldDB" id="A0A699V707"/>
<sequence>MFDEYLEPHRVDRPVSPALAVPVPV</sequence>
<protein>
    <submittedName>
        <fullName evidence="1">Uncharacterized protein</fullName>
    </submittedName>
</protein>
<comment type="caution">
    <text evidence="1">The sequence shown here is derived from an EMBL/GenBank/DDBJ whole genome shotgun (WGS) entry which is preliminary data.</text>
</comment>
<name>A0A699V707_TANCI</name>
<reference evidence="1" key="1">
    <citation type="journal article" date="2019" name="Sci. Rep.">
        <title>Draft genome of Tanacetum cinerariifolium, the natural source of mosquito coil.</title>
        <authorList>
            <person name="Yamashiro T."/>
            <person name="Shiraishi A."/>
            <person name="Satake H."/>
            <person name="Nakayama K."/>
        </authorList>
    </citation>
    <scope>NUCLEOTIDE SEQUENCE</scope>
</reference>
<dbReference type="EMBL" id="BKCJ011395466">
    <property type="protein sequence ID" value="GFD29509.1"/>
    <property type="molecule type" value="Genomic_DNA"/>
</dbReference>
<proteinExistence type="predicted"/>
<organism evidence="1">
    <name type="scientific">Tanacetum cinerariifolium</name>
    <name type="common">Dalmatian daisy</name>
    <name type="synonym">Chrysanthemum cinerariifolium</name>
    <dbReference type="NCBI Taxonomy" id="118510"/>
    <lineage>
        <taxon>Eukaryota</taxon>
        <taxon>Viridiplantae</taxon>
        <taxon>Streptophyta</taxon>
        <taxon>Embryophyta</taxon>
        <taxon>Tracheophyta</taxon>
        <taxon>Spermatophyta</taxon>
        <taxon>Magnoliopsida</taxon>
        <taxon>eudicotyledons</taxon>
        <taxon>Gunneridae</taxon>
        <taxon>Pentapetalae</taxon>
        <taxon>asterids</taxon>
        <taxon>campanulids</taxon>
        <taxon>Asterales</taxon>
        <taxon>Asteraceae</taxon>
        <taxon>Asteroideae</taxon>
        <taxon>Anthemideae</taxon>
        <taxon>Anthemidinae</taxon>
        <taxon>Tanacetum</taxon>
    </lineage>
</organism>
<feature type="non-terminal residue" evidence="1">
    <location>
        <position position="25"/>
    </location>
</feature>
<evidence type="ECO:0000313" key="1">
    <source>
        <dbReference type="EMBL" id="GFD29509.1"/>
    </source>
</evidence>
<gene>
    <name evidence="1" type="ORF">Tci_901478</name>
</gene>
<accession>A0A699V707</accession>